<dbReference type="Proteomes" id="UP001067235">
    <property type="component" value="Unassembled WGS sequence"/>
</dbReference>
<sequence length="201" mass="20771">MSGNYPPTPPPKSPWASPVVIGAIVAGALVLAGAVLLGFLLIPSDEDNAESTSTTPTPTQQTATRTVTLTPSTGVPTSTLTSTTATPTTTLNRPDPNVPGADAQGFLSGPRCNAAGDPAVMIGQSNRSKVVVCQVGEQTGRYYYKGLADGDAIEIQYPTRSGSRFTAVNNNTTYTVDGSTLTISEGGAVLASEPMIYYWAN</sequence>
<gene>
    <name evidence="3" type="ORF">O4213_22705</name>
</gene>
<keyword evidence="2" id="KW-0812">Transmembrane</keyword>
<comment type="caution">
    <text evidence="3">The sequence shown here is derived from an EMBL/GenBank/DDBJ whole genome shotgun (WGS) entry which is preliminary data.</text>
</comment>
<evidence type="ECO:0008006" key="5">
    <source>
        <dbReference type="Google" id="ProtNLM"/>
    </source>
</evidence>
<dbReference type="EMBL" id="JAPWIE010000007">
    <property type="protein sequence ID" value="MCZ4552817.1"/>
    <property type="molecule type" value="Genomic_DNA"/>
</dbReference>
<evidence type="ECO:0000256" key="1">
    <source>
        <dbReference type="SAM" id="MobiDB-lite"/>
    </source>
</evidence>
<evidence type="ECO:0000313" key="3">
    <source>
        <dbReference type="EMBL" id="MCZ4552817.1"/>
    </source>
</evidence>
<feature type="region of interest" description="Disordered" evidence="1">
    <location>
        <begin position="47"/>
        <end position="103"/>
    </location>
</feature>
<organism evidence="3 4">
    <name type="scientific">Gordonia rubripertincta</name>
    <name type="common">Rhodococcus corallinus</name>
    <dbReference type="NCBI Taxonomy" id="36822"/>
    <lineage>
        <taxon>Bacteria</taxon>
        <taxon>Bacillati</taxon>
        <taxon>Actinomycetota</taxon>
        <taxon>Actinomycetes</taxon>
        <taxon>Mycobacteriales</taxon>
        <taxon>Gordoniaceae</taxon>
        <taxon>Gordonia</taxon>
    </lineage>
</organism>
<name>A0ABT4N4G2_GORRU</name>
<keyword evidence="4" id="KW-1185">Reference proteome</keyword>
<keyword evidence="2" id="KW-0472">Membrane</keyword>
<proteinExistence type="predicted"/>
<keyword evidence="2" id="KW-1133">Transmembrane helix</keyword>
<dbReference type="RefSeq" id="WP_301573433.1">
    <property type="nucleotide sequence ID" value="NZ_JAPWIE010000007.1"/>
</dbReference>
<evidence type="ECO:0000256" key="2">
    <source>
        <dbReference type="SAM" id="Phobius"/>
    </source>
</evidence>
<feature type="transmembrane region" description="Helical" evidence="2">
    <location>
        <begin position="20"/>
        <end position="42"/>
    </location>
</feature>
<protein>
    <recommendedName>
        <fullName evidence="5">Serine/threonine protein kinase</fullName>
    </recommendedName>
</protein>
<evidence type="ECO:0000313" key="4">
    <source>
        <dbReference type="Proteomes" id="UP001067235"/>
    </source>
</evidence>
<reference evidence="3" key="1">
    <citation type="submission" date="2022-12" db="EMBL/GenBank/DDBJ databases">
        <authorList>
            <person name="Krivoruchko A.V."/>
            <person name="Elkin A."/>
        </authorList>
    </citation>
    <scope>NUCLEOTIDE SEQUENCE</scope>
    <source>
        <strain evidence="3">IEGM 1388</strain>
    </source>
</reference>
<feature type="compositionally biased region" description="Low complexity" evidence="1">
    <location>
        <begin position="52"/>
        <end position="91"/>
    </location>
</feature>
<accession>A0ABT4N4G2</accession>